<reference evidence="2 3" key="1">
    <citation type="submission" date="2015-02" db="EMBL/GenBank/DDBJ databases">
        <title>Single-cell genomics of uncultivated deep-branching MTB reveals a conserved set of magnetosome genes.</title>
        <authorList>
            <person name="Kolinko S."/>
            <person name="Richter M."/>
            <person name="Glockner F.O."/>
            <person name="Brachmann A."/>
            <person name="Schuler D."/>
        </authorList>
    </citation>
    <scope>NUCLEOTIDE SEQUENCE [LARGE SCALE GENOMIC DNA]</scope>
    <source>
        <strain evidence="2">SKK-01</strain>
    </source>
</reference>
<feature type="transmembrane region" description="Helical" evidence="1">
    <location>
        <begin position="7"/>
        <end position="25"/>
    </location>
</feature>
<keyword evidence="1" id="KW-0472">Membrane</keyword>
<keyword evidence="3" id="KW-1185">Reference proteome</keyword>
<sequence>MNRNLKITILISAVVHILAFSFIIVTNNSNDNIKIKSYSKLKFLGPLLKKTAFDIMIESMNPNFITSYTENILFEGSDVKIEPLEKNRVAYSAESRNNNIALIENKILDVIAGQKNIPDFLIKTFKQKSFSNEKKERNVVYKPSEPFILKGLYGDSSVFTMRVKVFISKDGTINSVEPVTTTGNSETDMILIKYVRNWIFESGSIGNDFSESEIIDVSVDTKTR</sequence>
<protein>
    <submittedName>
        <fullName evidence="2">Uncharacterized protein</fullName>
    </submittedName>
</protein>
<dbReference type="Proteomes" id="UP000033428">
    <property type="component" value="Unassembled WGS sequence"/>
</dbReference>
<dbReference type="AlphaFoldDB" id="A0A0F0CJ38"/>
<keyword evidence="1" id="KW-1133">Transmembrane helix</keyword>
<evidence type="ECO:0000313" key="3">
    <source>
        <dbReference type="Proteomes" id="UP000033428"/>
    </source>
</evidence>
<evidence type="ECO:0000256" key="1">
    <source>
        <dbReference type="SAM" id="Phobius"/>
    </source>
</evidence>
<organism evidence="2 3">
    <name type="scientific">Candidatus Omnitrophus magneticus</name>
    <dbReference type="NCBI Taxonomy" id="1609969"/>
    <lineage>
        <taxon>Bacteria</taxon>
        <taxon>Pseudomonadati</taxon>
        <taxon>Candidatus Omnitrophota</taxon>
        <taxon>Candidatus Omnitrophus</taxon>
    </lineage>
</organism>
<comment type="caution">
    <text evidence="2">The sequence shown here is derived from an EMBL/GenBank/DDBJ whole genome shotgun (WGS) entry which is preliminary data.</text>
</comment>
<evidence type="ECO:0000313" key="2">
    <source>
        <dbReference type="EMBL" id="KJJ83217.1"/>
    </source>
</evidence>
<keyword evidence="1" id="KW-0812">Transmembrane</keyword>
<accession>A0A0F0CJ38</accession>
<proteinExistence type="predicted"/>
<dbReference type="EMBL" id="JYNY01000634">
    <property type="protein sequence ID" value="KJJ83217.1"/>
    <property type="molecule type" value="Genomic_DNA"/>
</dbReference>
<gene>
    <name evidence="2" type="ORF">OMAG_002891</name>
</gene>
<name>A0A0F0CJ38_9BACT</name>